<dbReference type="EMBL" id="ML210607">
    <property type="protein sequence ID" value="TFK16916.1"/>
    <property type="molecule type" value="Genomic_DNA"/>
</dbReference>
<accession>A0A5C3KA23</accession>
<dbReference type="Proteomes" id="UP000307440">
    <property type="component" value="Unassembled WGS sequence"/>
</dbReference>
<name>A0A5C3KA23_COPMA</name>
<gene>
    <name evidence="1" type="ORF">FA15DRAFT_661818</name>
</gene>
<reference evidence="1 2" key="1">
    <citation type="journal article" date="2019" name="Nat. Ecol. Evol.">
        <title>Megaphylogeny resolves global patterns of mushroom evolution.</title>
        <authorList>
            <person name="Varga T."/>
            <person name="Krizsan K."/>
            <person name="Foldi C."/>
            <person name="Dima B."/>
            <person name="Sanchez-Garcia M."/>
            <person name="Sanchez-Ramirez S."/>
            <person name="Szollosi G.J."/>
            <person name="Szarkandi J.G."/>
            <person name="Papp V."/>
            <person name="Albert L."/>
            <person name="Andreopoulos W."/>
            <person name="Angelini C."/>
            <person name="Antonin V."/>
            <person name="Barry K.W."/>
            <person name="Bougher N.L."/>
            <person name="Buchanan P."/>
            <person name="Buyck B."/>
            <person name="Bense V."/>
            <person name="Catcheside P."/>
            <person name="Chovatia M."/>
            <person name="Cooper J."/>
            <person name="Damon W."/>
            <person name="Desjardin D."/>
            <person name="Finy P."/>
            <person name="Geml J."/>
            <person name="Haridas S."/>
            <person name="Hughes K."/>
            <person name="Justo A."/>
            <person name="Karasinski D."/>
            <person name="Kautmanova I."/>
            <person name="Kiss B."/>
            <person name="Kocsube S."/>
            <person name="Kotiranta H."/>
            <person name="LaButti K.M."/>
            <person name="Lechner B.E."/>
            <person name="Liimatainen K."/>
            <person name="Lipzen A."/>
            <person name="Lukacs Z."/>
            <person name="Mihaltcheva S."/>
            <person name="Morgado L.N."/>
            <person name="Niskanen T."/>
            <person name="Noordeloos M.E."/>
            <person name="Ohm R.A."/>
            <person name="Ortiz-Santana B."/>
            <person name="Ovrebo C."/>
            <person name="Racz N."/>
            <person name="Riley R."/>
            <person name="Savchenko A."/>
            <person name="Shiryaev A."/>
            <person name="Soop K."/>
            <person name="Spirin V."/>
            <person name="Szebenyi C."/>
            <person name="Tomsovsky M."/>
            <person name="Tulloss R.E."/>
            <person name="Uehling J."/>
            <person name="Grigoriev I.V."/>
            <person name="Vagvolgyi C."/>
            <person name="Papp T."/>
            <person name="Martin F.M."/>
            <person name="Miettinen O."/>
            <person name="Hibbett D.S."/>
            <person name="Nagy L.G."/>
        </authorList>
    </citation>
    <scope>NUCLEOTIDE SEQUENCE [LARGE SCALE GENOMIC DNA]</scope>
    <source>
        <strain evidence="1 2">CBS 121175</strain>
    </source>
</reference>
<organism evidence="1 2">
    <name type="scientific">Coprinopsis marcescibilis</name>
    <name type="common">Agaric fungus</name>
    <name type="synonym">Psathyrella marcescibilis</name>
    <dbReference type="NCBI Taxonomy" id="230819"/>
    <lineage>
        <taxon>Eukaryota</taxon>
        <taxon>Fungi</taxon>
        <taxon>Dikarya</taxon>
        <taxon>Basidiomycota</taxon>
        <taxon>Agaricomycotina</taxon>
        <taxon>Agaricomycetes</taxon>
        <taxon>Agaricomycetidae</taxon>
        <taxon>Agaricales</taxon>
        <taxon>Agaricineae</taxon>
        <taxon>Psathyrellaceae</taxon>
        <taxon>Coprinopsis</taxon>
    </lineage>
</organism>
<sequence length="169" mass="18161">MSGIALAGVVRVLKPLYCLKVIHAWLANPRMVINAICVLASARAQGAAEKTFSGPGGAGGNPSSLGVWVSSNEGAENGLPHVINSPLGTHMRVMPVKDTNNVRGSSQGQQVTERRAILKTMPQDWQTNHSWRGREVSTMVQLRRSITNQFSNSGLTAMAMVYFASQNVC</sequence>
<proteinExistence type="predicted"/>
<keyword evidence="2" id="KW-1185">Reference proteome</keyword>
<evidence type="ECO:0000313" key="2">
    <source>
        <dbReference type="Proteomes" id="UP000307440"/>
    </source>
</evidence>
<protein>
    <submittedName>
        <fullName evidence="1">Uncharacterized protein</fullName>
    </submittedName>
</protein>
<evidence type="ECO:0000313" key="1">
    <source>
        <dbReference type="EMBL" id="TFK16916.1"/>
    </source>
</evidence>
<dbReference type="AlphaFoldDB" id="A0A5C3KA23"/>